<dbReference type="Pfam" id="PF00106">
    <property type="entry name" value="adh_short"/>
    <property type="match status" value="1"/>
</dbReference>
<dbReference type="InterPro" id="IPR002347">
    <property type="entry name" value="SDR_fam"/>
</dbReference>
<dbReference type="NCBIfam" id="NF004200">
    <property type="entry name" value="PRK05653.1-5"/>
    <property type="match status" value="1"/>
</dbReference>
<feature type="domain" description="Ketoreductase" evidence="4">
    <location>
        <begin position="2"/>
        <end position="186"/>
    </location>
</feature>
<dbReference type="RefSeq" id="WP_080523663.1">
    <property type="nucleotide sequence ID" value="NZ_LPUF01000002.1"/>
</dbReference>
<dbReference type="EMBL" id="LPUF01000002">
    <property type="protein sequence ID" value="OQK16285.1"/>
    <property type="molecule type" value="Genomic_DNA"/>
</dbReference>
<keyword evidence="6" id="KW-1185">Reference proteome</keyword>
<organism evidence="5 6">
    <name type="scientific">Methyloprofundus sedimenti</name>
    <dbReference type="NCBI Taxonomy" id="1420851"/>
    <lineage>
        <taxon>Bacteria</taxon>
        <taxon>Pseudomonadati</taxon>
        <taxon>Pseudomonadota</taxon>
        <taxon>Gammaproteobacteria</taxon>
        <taxon>Methylococcales</taxon>
        <taxon>Methylococcaceae</taxon>
        <taxon>Methyloprofundus</taxon>
    </lineage>
</organism>
<dbReference type="InterPro" id="IPR036291">
    <property type="entry name" value="NAD(P)-bd_dom_sf"/>
</dbReference>
<dbReference type="PRINTS" id="PR00081">
    <property type="entry name" value="GDHRDH"/>
</dbReference>
<dbReference type="Proteomes" id="UP000191980">
    <property type="component" value="Unassembled WGS sequence"/>
</dbReference>
<evidence type="ECO:0000313" key="6">
    <source>
        <dbReference type="Proteomes" id="UP000191980"/>
    </source>
</evidence>
<gene>
    <name evidence="5" type="primary">fabG</name>
    <name evidence="5" type="ORF">AU255_14435</name>
</gene>
<dbReference type="PRINTS" id="PR00080">
    <property type="entry name" value="SDRFAMILY"/>
</dbReference>
<dbReference type="InterPro" id="IPR050259">
    <property type="entry name" value="SDR"/>
</dbReference>
<proteinExistence type="inferred from homology"/>
<dbReference type="SUPFAM" id="SSF51735">
    <property type="entry name" value="NAD(P)-binding Rossmann-fold domains"/>
    <property type="match status" value="1"/>
</dbReference>
<dbReference type="Gene3D" id="3.40.50.720">
    <property type="entry name" value="NAD(P)-binding Rossmann-like Domain"/>
    <property type="match status" value="1"/>
</dbReference>
<dbReference type="FunFam" id="3.40.50.720:FF:000173">
    <property type="entry name" value="3-oxoacyl-[acyl-carrier protein] reductase"/>
    <property type="match status" value="1"/>
</dbReference>
<dbReference type="NCBIfam" id="NF009466">
    <property type="entry name" value="PRK12826.1-2"/>
    <property type="match status" value="1"/>
</dbReference>
<dbReference type="PANTHER" id="PTHR42879:SF2">
    <property type="entry name" value="3-OXOACYL-[ACYL-CARRIER-PROTEIN] REDUCTASE FABG"/>
    <property type="match status" value="1"/>
</dbReference>
<dbReference type="InterPro" id="IPR057326">
    <property type="entry name" value="KR_dom"/>
</dbReference>
<keyword evidence="2" id="KW-0560">Oxidoreductase</keyword>
<evidence type="ECO:0000313" key="5">
    <source>
        <dbReference type="EMBL" id="OQK16285.1"/>
    </source>
</evidence>
<dbReference type="SMART" id="SM00822">
    <property type="entry name" value="PKS_KR"/>
    <property type="match status" value="1"/>
</dbReference>
<protein>
    <submittedName>
        <fullName evidence="5">Beta-ketoacyl-ACP reductase</fullName>
    </submittedName>
</protein>
<dbReference type="STRING" id="1420851.AU255_14435"/>
<name>A0A1V8M3Z5_9GAMM</name>
<reference evidence="5 6" key="1">
    <citation type="submission" date="2015-12" db="EMBL/GenBank/DDBJ databases">
        <authorList>
            <person name="Shamseldin A."/>
            <person name="Moawad H."/>
            <person name="Abd El-Rahim W.M."/>
            <person name="Sadowsky M.J."/>
        </authorList>
    </citation>
    <scope>NUCLEOTIDE SEQUENCE [LARGE SCALE GENOMIC DNA]</scope>
    <source>
        <strain evidence="5 6">WF1</strain>
    </source>
</reference>
<evidence type="ECO:0000256" key="2">
    <source>
        <dbReference type="ARBA" id="ARBA00023002"/>
    </source>
</evidence>
<evidence type="ECO:0000256" key="1">
    <source>
        <dbReference type="ARBA" id="ARBA00006484"/>
    </source>
</evidence>
<dbReference type="OrthoDB" id="9804774at2"/>
<dbReference type="PANTHER" id="PTHR42879">
    <property type="entry name" value="3-OXOACYL-(ACYL-CARRIER-PROTEIN) REDUCTASE"/>
    <property type="match status" value="1"/>
</dbReference>
<evidence type="ECO:0000259" key="4">
    <source>
        <dbReference type="SMART" id="SM00822"/>
    </source>
</evidence>
<dbReference type="AlphaFoldDB" id="A0A1V8M3Z5"/>
<dbReference type="GO" id="GO:0016491">
    <property type="term" value="F:oxidoreductase activity"/>
    <property type="evidence" value="ECO:0007669"/>
    <property type="project" value="UniProtKB-KW"/>
</dbReference>
<comment type="similarity">
    <text evidence="1 3">Belongs to the short-chain dehydrogenases/reductases (SDR) family.</text>
</comment>
<evidence type="ECO:0000256" key="3">
    <source>
        <dbReference type="RuleBase" id="RU000363"/>
    </source>
</evidence>
<sequence length="239" mass="25265">MKKALITGGSGDIGSAICTRLAQDNIHVIVHSNHNFDKAQQVVDSIKRQGGSAEAVAFDVCDVQACEEAVKQLSASGLIQIIINNAGIHRDAPLVGMSRKNWSDVIDVSLHGFYNVTQPLLMPMIQSRWGRIINMSSVAGVMGNRGQCNYSAAKAALNGATKSLAQELASRKITVNAIAPGIIQGSMTENSFDAQAIKNIVPMKRAGKPEEVAALAAFLCSDDASYISGQIININGAMA</sequence>
<comment type="caution">
    <text evidence="5">The sequence shown here is derived from an EMBL/GenBank/DDBJ whole genome shotgun (WGS) entry which is preliminary data.</text>
</comment>
<accession>A0A1V8M3Z5</accession>